<dbReference type="AlphaFoldDB" id="A0A1G2HU50"/>
<sequence>MIAKQKERQKAIELREKGQSYREILEQIPVSKASLSLWLKNVKLLPGHVYRITEKRLAAARSGALKKKETRIALTKEIKDRARAEIGKLSKRELWLIGIALYWAEGSKEKEYRPGSRMIFSNSDPYMIKLFLKWLIEIVKISEERVYFSIYIHESHKNKLQRAIGHWSGCTGFSKEKFSKIYFKKNKINTKRNNIGENYFGLLRVSVIESSSLIRRIQGWTEGIYEST</sequence>
<comment type="caution">
    <text evidence="1">The sequence shown here is derived from an EMBL/GenBank/DDBJ whole genome shotgun (WGS) entry which is preliminary data.</text>
</comment>
<accession>A0A1G2HU50</accession>
<proteinExistence type="predicted"/>
<dbReference type="EMBL" id="MHOP01000011">
    <property type="protein sequence ID" value="OGZ65993.1"/>
    <property type="molecule type" value="Genomic_DNA"/>
</dbReference>
<gene>
    <name evidence="1" type="ORF">A2822_03020</name>
</gene>
<name>A0A1G2HU50_9BACT</name>
<organism evidence="1 2">
    <name type="scientific">Candidatus Staskawiczbacteria bacterium RIFCSPHIGHO2_01_FULL_41_41</name>
    <dbReference type="NCBI Taxonomy" id="1802203"/>
    <lineage>
        <taxon>Bacteria</taxon>
        <taxon>Candidatus Staskawicziibacteriota</taxon>
    </lineage>
</organism>
<evidence type="ECO:0000313" key="1">
    <source>
        <dbReference type="EMBL" id="OGZ65993.1"/>
    </source>
</evidence>
<protein>
    <submittedName>
        <fullName evidence="1">Uncharacterized protein</fullName>
    </submittedName>
</protein>
<evidence type="ECO:0000313" key="2">
    <source>
        <dbReference type="Proteomes" id="UP000178774"/>
    </source>
</evidence>
<reference evidence="1 2" key="1">
    <citation type="journal article" date="2016" name="Nat. Commun.">
        <title>Thousands of microbial genomes shed light on interconnected biogeochemical processes in an aquifer system.</title>
        <authorList>
            <person name="Anantharaman K."/>
            <person name="Brown C.T."/>
            <person name="Hug L.A."/>
            <person name="Sharon I."/>
            <person name="Castelle C.J."/>
            <person name="Probst A.J."/>
            <person name="Thomas B.C."/>
            <person name="Singh A."/>
            <person name="Wilkins M.J."/>
            <person name="Karaoz U."/>
            <person name="Brodie E.L."/>
            <person name="Williams K.H."/>
            <person name="Hubbard S.S."/>
            <person name="Banfield J.F."/>
        </authorList>
    </citation>
    <scope>NUCLEOTIDE SEQUENCE [LARGE SCALE GENOMIC DNA]</scope>
</reference>
<dbReference type="Proteomes" id="UP000178774">
    <property type="component" value="Unassembled WGS sequence"/>
</dbReference>